<dbReference type="AlphaFoldDB" id="A0A674AY97"/>
<keyword evidence="4" id="KW-1185">Reference proteome</keyword>
<dbReference type="Ensembl" id="ENSSTUT00000067015.1">
    <property type="protein sequence ID" value="ENSSTUP00000063516.1"/>
    <property type="gene ID" value="ENSSTUG00000027488.1"/>
</dbReference>
<feature type="domain" description="SNTX thioredoxin-like" evidence="1">
    <location>
        <begin position="433"/>
        <end position="549"/>
    </location>
</feature>
<name>A0A674AY97_SALTR</name>
<dbReference type="PANTHER" id="PTHR31594">
    <property type="entry name" value="AIG1-TYPE G DOMAIN-CONTAINING PROTEIN"/>
    <property type="match status" value="1"/>
</dbReference>
<sequence length="557" mass="61995">SVCFVLTTREASCYSVCFVLTTCDASCYSVCFILTTSDASCYSVCLVLTTSGLNSSSDASCYSVSALGRPFSLGMLYDCRNDQLIPGKTLAHYSVSQSPFTEFKVITSDSTADKYSVLNVNGSLKASCLAGLVKVAGSAKYLKDVKESQNQARVTLWYNTTKKSTKLSMNQLGQEHIKYKEVFSQGIATHVVTGILYGANAFFVFDREVSSDEDRQDVEGNLKVMFNIVPGVSFGGESDLDMKNTSETKTEKFSCGFHGDVILENNPITFEDAMDTYKTLPQKVGEGVPVQVNLLPLKALDPTATQIVCQISGSLVDQWQTALEDLTELEMRCNDVMRSKPVKYFKEIDAKVKTFKKLCSTEHLKTPLAALLPSIRGGEKEERVLSDFLKKQQEFRFNSNILSECMDRIEREINVVDRFLRMITKDYSQLCSTKIVTSKSELDKEVLNPKVKRVVCFTFTSLGCEDPVLSALDSPSSESTQALVPVKPDLTRWYQSDNIFDDMDKQAGLFKDFAEANKKDTQTRFLLASIPNKEQEGASIYLYENGSIRNEPSQEKP</sequence>
<dbReference type="Pfam" id="PF18078">
    <property type="entry name" value="Thioredoxin_11"/>
    <property type="match status" value="1"/>
</dbReference>
<gene>
    <name evidence="3" type="primary">LOC115184224</name>
</gene>
<evidence type="ECO:0000259" key="1">
    <source>
        <dbReference type="Pfam" id="PF18078"/>
    </source>
</evidence>
<accession>A0A674AY97</accession>
<evidence type="ECO:0000259" key="2">
    <source>
        <dbReference type="Pfam" id="PF21109"/>
    </source>
</evidence>
<protein>
    <submittedName>
        <fullName evidence="3">Verrucotoxin subunit beta-like</fullName>
    </submittedName>
</protein>
<dbReference type="Proteomes" id="UP000472277">
    <property type="component" value="Unassembled WGS sequence"/>
</dbReference>
<proteinExistence type="predicted"/>
<evidence type="ECO:0000313" key="4">
    <source>
        <dbReference type="Proteomes" id="UP000472277"/>
    </source>
</evidence>
<dbReference type="Pfam" id="PF21109">
    <property type="entry name" value="Stonustoxin_helical"/>
    <property type="match status" value="1"/>
</dbReference>
<feature type="domain" description="Stonustoxin-like helical" evidence="2">
    <location>
        <begin position="322"/>
        <end position="414"/>
    </location>
</feature>
<reference evidence="3" key="2">
    <citation type="submission" date="2025-09" db="UniProtKB">
        <authorList>
            <consortium name="Ensembl"/>
        </authorList>
    </citation>
    <scope>IDENTIFICATION</scope>
</reference>
<reference evidence="3" key="1">
    <citation type="submission" date="2025-08" db="UniProtKB">
        <authorList>
            <consortium name="Ensembl"/>
        </authorList>
    </citation>
    <scope>IDENTIFICATION</scope>
</reference>
<dbReference type="InterPro" id="IPR048997">
    <property type="entry name" value="Stonustoxin-like_helical"/>
</dbReference>
<evidence type="ECO:0000313" key="3">
    <source>
        <dbReference type="Ensembl" id="ENSSTUP00000063516.1"/>
    </source>
</evidence>
<dbReference type="InterPro" id="IPR040581">
    <property type="entry name" value="Thioredoxin_11"/>
</dbReference>
<dbReference type="PANTHER" id="PTHR31594:SF16">
    <property type="entry name" value="SI:CH211-281L24.3"/>
    <property type="match status" value="1"/>
</dbReference>
<dbReference type="GeneTree" id="ENSGT00390000014380"/>
<organism evidence="3 4">
    <name type="scientific">Salmo trutta</name>
    <name type="common">Brown trout</name>
    <dbReference type="NCBI Taxonomy" id="8032"/>
    <lineage>
        <taxon>Eukaryota</taxon>
        <taxon>Metazoa</taxon>
        <taxon>Chordata</taxon>
        <taxon>Craniata</taxon>
        <taxon>Vertebrata</taxon>
        <taxon>Euteleostomi</taxon>
        <taxon>Actinopterygii</taxon>
        <taxon>Neopterygii</taxon>
        <taxon>Teleostei</taxon>
        <taxon>Protacanthopterygii</taxon>
        <taxon>Salmoniformes</taxon>
        <taxon>Salmonidae</taxon>
        <taxon>Salmoninae</taxon>
        <taxon>Salmo</taxon>
    </lineage>
</organism>
<dbReference type="InterPro" id="IPR052090">
    <property type="entry name" value="Cytolytic_pore-forming_toxin"/>
</dbReference>